<sequence length="754" mass="81310">MFVFIMFFALFCNMIKRLFSFVYAFSVGLTMAFGQQADYGKLSPWVQDIVAEQCERPPQRVPGRTAKPVDNRRLTAFVRLTDSLSVSAFADNDCRSLARLGDVHIVSIPLGRLAALSLHPDVVRIEARQVSSIMLDVTPGFANALPAYAGTNLPQAYTGKDVVMGIMDIGFDLTHPTFFDASGTDYRIKALWDQLTTDTVGSRFTVGNDYVGRDRLLAYGHSRDGLDQTHGTHTTGIAAGSGYTTPYRGVAYESDICLVANATGENARLIDSADIYKYTLATDVLGFKYIFDYAKAVGKPCVISFSEGSPQDFRGDDLLYYYMLRKLVGPGRIIVSSAGNNALNNGYISKPLGVKSRGAVLRSDRQNAKLTLRTAGSVMLRLVVVGEATADTIAFSSADVRSRPASVLRDSLPLPGGQLVLSARGYRNVYDSTQTVVDVELTRPGNFNANPYITVEMVGDNAQSELYAAGMRGTHFKNLEGIDGLDGAENTHNLNSPSTSPDVICVGATSHVSSYINMYGHLRTVDFGANGLRSAYSSQGPTYYGRVKPDVVAPGTNIASAYNSFYYESHPDAYDNKYNVKTTVDFQGRTYPWSYNSGTSMASPVVGGAVALWLQAKPDLTPREVMTLLKRTCTHPDPSLTYPNNAYGRGAIDVYAGLLDLLGLTGVKGLSGHQPAGGRVGVDAEGMLTIRLDAPASHPFTVQVFSVSGAKLLSATMPAGLTAYRVSLAGLPRGVYAVQLNGEKSIKGSSLVRR</sequence>
<gene>
    <name evidence="8" type="primary">aprX_1</name>
    <name evidence="8" type="ORF">NCTC13063_00848</name>
</gene>
<feature type="active site" description="Charge relay system" evidence="5 6">
    <location>
        <position position="230"/>
    </location>
</feature>
<dbReference type="PANTHER" id="PTHR43806:SF11">
    <property type="entry name" value="CEREVISIN-RELATED"/>
    <property type="match status" value="1"/>
</dbReference>
<dbReference type="SUPFAM" id="SSF52743">
    <property type="entry name" value="Subtilisin-like"/>
    <property type="match status" value="1"/>
</dbReference>
<keyword evidence="3 6" id="KW-0378">Hydrolase</keyword>
<dbReference type="InterPro" id="IPR036852">
    <property type="entry name" value="Peptidase_S8/S53_dom_sf"/>
</dbReference>
<feature type="domain" description="Peptidase S8/S53" evidence="7">
    <location>
        <begin position="487"/>
        <end position="650"/>
    </location>
</feature>
<dbReference type="EMBL" id="UGTJ01000001">
    <property type="protein sequence ID" value="SUB79581.1"/>
    <property type="molecule type" value="Genomic_DNA"/>
</dbReference>
<dbReference type="EC" id="3.4.21.-" evidence="8"/>
<organism evidence="8 9">
    <name type="scientific">Segatella buccae</name>
    <dbReference type="NCBI Taxonomy" id="28126"/>
    <lineage>
        <taxon>Bacteria</taxon>
        <taxon>Pseudomonadati</taxon>
        <taxon>Bacteroidota</taxon>
        <taxon>Bacteroidia</taxon>
        <taxon>Bacteroidales</taxon>
        <taxon>Prevotellaceae</taxon>
        <taxon>Segatella</taxon>
    </lineage>
</organism>
<reference evidence="8 9" key="1">
    <citation type="submission" date="2018-06" db="EMBL/GenBank/DDBJ databases">
        <authorList>
            <consortium name="Pathogen Informatics"/>
            <person name="Doyle S."/>
        </authorList>
    </citation>
    <scope>NUCLEOTIDE SEQUENCE [LARGE SCALE GENOMIC DNA]</scope>
    <source>
        <strain evidence="8 9">NCTC13063</strain>
    </source>
</reference>
<evidence type="ECO:0000256" key="1">
    <source>
        <dbReference type="ARBA" id="ARBA00011073"/>
    </source>
</evidence>
<dbReference type="GO" id="GO:0004252">
    <property type="term" value="F:serine-type endopeptidase activity"/>
    <property type="evidence" value="ECO:0007669"/>
    <property type="project" value="UniProtKB-UniRule"/>
</dbReference>
<feature type="domain" description="Peptidase S8/S53" evidence="7">
    <location>
        <begin position="159"/>
        <end position="397"/>
    </location>
</feature>
<dbReference type="InterPro" id="IPR000209">
    <property type="entry name" value="Peptidase_S8/S53_dom"/>
</dbReference>
<keyword evidence="4 6" id="KW-0720">Serine protease</keyword>
<evidence type="ECO:0000256" key="5">
    <source>
        <dbReference type="PIRSR" id="PIRSR615500-1"/>
    </source>
</evidence>
<dbReference type="GO" id="GO:0006508">
    <property type="term" value="P:proteolysis"/>
    <property type="evidence" value="ECO:0007669"/>
    <property type="project" value="UniProtKB-KW"/>
</dbReference>
<dbReference type="Gene3D" id="3.40.50.200">
    <property type="entry name" value="Peptidase S8/S53 domain"/>
    <property type="match status" value="2"/>
</dbReference>
<evidence type="ECO:0000256" key="6">
    <source>
        <dbReference type="PROSITE-ProRule" id="PRU01240"/>
    </source>
</evidence>
<dbReference type="Proteomes" id="UP000255283">
    <property type="component" value="Unassembled WGS sequence"/>
</dbReference>
<feature type="active site" description="Charge relay system" evidence="5 6">
    <location>
        <position position="168"/>
    </location>
</feature>
<dbReference type="PROSITE" id="PS51892">
    <property type="entry name" value="SUBTILASE"/>
    <property type="match status" value="1"/>
</dbReference>
<dbReference type="InterPro" id="IPR015500">
    <property type="entry name" value="Peptidase_S8_subtilisin-rel"/>
</dbReference>
<evidence type="ECO:0000256" key="2">
    <source>
        <dbReference type="ARBA" id="ARBA00022670"/>
    </source>
</evidence>
<dbReference type="PANTHER" id="PTHR43806">
    <property type="entry name" value="PEPTIDASE S8"/>
    <property type="match status" value="1"/>
</dbReference>
<evidence type="ECO:0000259" key="7">
    <source>
        <dbReference type="Pfam" id="PF00082"/>
    </source>
</evidence>
<dbReference type="AlphaFoldDB" id="A0AAQ1UHQ6"/>
<evidence type="ECO:0000256" key="4">
    <source>
        <dbReference type="ARBA" id="ARBA00022825"/>
    </source>
</evidence>
<dbReference type="Pfam" id="PF00082">
    <property type="entry name" value="Peptidase_S8"/>
    <property type="match status" value="2"/>
</dbReference>
<accession>A0AAQ1UHQ6</accession>
<dbReference type="InterPro" id="IPR050131">
    <property type="entry name" value="Peptidase_S8_subtilisin-like"/>
</dbReference>
<evidence type="ECO:0000313" key="8">
    <source>
        <dbReference type="EMBL" id="SUB79581.1"/>
    </source>
</evidence>
<keyword evidence="2 6" id="KW-0645">Protease</keyword>
<evidence type="ECO:0000313" key="9">
    <source>
        <dbReference type="Proteomes" id="UP000255283"/>
    </source>
</evidence>
<comment type="similarity">
    <text evidence="1 6">Belongs to the peptidase S8 family.</text>
</comment>
<comment type="caution">
    <text evidence="8">The sequence shown here is derived from an EMBL/GenBank/DDBJ whole genome shotgun (WGS) entry which is preliminary data.</text>
</comment>
<proteinExistence type="inferred from homology"/>
<protein>
    <submittedName>
        <fullName evidence="8">Serine protease AprX</fullName>
        <ecNumber evidence="8">3.4.21.-</ecNumber>
    </submittedName>
</protein>
<dbReference type="PRINTS" id="PR00723">
    <property type="entry name" value="SUBTILISIN"/>
</dbReference>
<feature type="active site" description="Charge relay system" evidence="5 6">
    <location>
        <position position="600"/>
    </location>
</feature>
<name>A0AAQ1UHQ6_9BACT</name>
<evidence type="ECO:0000256" key="3">
    <source>
        <dbReference type="ARBA" id="ARBA00022801"/>
    </source>
</evidence>